<dbReference type="PANTHER" id="PTHR16311">
    <property type="entry name" value="THROMBOSPONDIN TYPE I DOMAIN-CONTAINING 1"/>
    <property type="match status" value="1"/>
</dbReference>
<dbReference type="InterPro" id="IPR000884">
    <property type="entry name" value="TSP1_rpt"/>
</dbReference>
<gene>
    <name evidence="3" type="ORF">LSAA_15100</name>
</gene>
<evidence type="ECO:0000313" key="3">
    <source>
        <dbReference type="EMBL" id="CAF3036156.1"/>
    </source>
</evidence>
<dbReference type="Proteomes" id="UP000675881">
    <property type="component" value="Chromosome 9"/>
</dbReference>
<proteinExistence type="predicted"/>
<dbReference type="PROSITE" id="PS50092">
    <property type="entry name" value="TSP1"/>
    <property type="match status" value="1"/>
</dbReference>
<dbReference type="OrthoDB" id="10646590at2759"/>
<dbReference type="GO" id="GO:0071944">
    <property type="term" value="C:cell periphery"/>
    <property type="evidence" value="ECO:0007669"/>
    <property type="project" value="TreeGrafter"/>
</dbReference>
<reference evidence="3" key="1">
    <citation type="submission" date="2021-02" db="EMBL/GenBank/DDBJ databases">
        <authorList>
            <person name="Bekaert M."/>
        </authorList>
    </citation>
    <scope>NUCLEOTIDE SEQUENCE</scope>
    <source>
        <strain evidence="3">IoA-00</strain>
    </source>
</reference>
<sequence>MEGDLSADFHLNHGPASYLDGATIHLHYLPGDSFLDSFRKVDSTLLLSSQAVPLESQAGNVIFPCGTVTHAGPHRAYLTILRNSSLSGVLPRRVTVAKSKVLYVSWPQMAVSVPEKLETYSLNVDVRISFTRTLCSTLLRQEEDFVRSSNLRFAPRLELVECSKSLVNPYSQDCQISNEAKIWYSYTLPPNFYQRAAMEVSINCSYWGQEGTYRTFLRTDLTHVPIIARSKPIVVERNPVYRLSTNYKSIYPCLENDIKPINVERPFCASGSDRIQVYGQAYSLSGNNLIVPSSHWKYLGNKRVPGGLEELEESAHIPCSFFSREFLQVCFKYVSYSIIGTSNVTTSLCLPTEEIDSHVLSPSWSGWSAWSSCSTSLCREEGGSLGYRSRHRYCQFPQGRDKKHLICEGSPVDREEGCDAGFPLCNDVNSIRLDSNNDNDPGQALEVHNNKIYYEEESVESPCSCGCIYLVQQNSRRLVIRSRSSCFDQESSPSQRKKRPLHWKIKASMNYTVSAVANLVEFECPGSWFNFREGSNLNDDIINQMKIPKHNNSVNSNTNFITIELTPVPFVNTLLMNNGQESRIDCRFLLILEVFKKERIKKSRNVIPRQPMTGLNSILTSVIHYLSVAGIIFLSIISVFLACLICVVFQFEHRRKKYMEWQSRPSSGTCTPDEENMELIHHPETSHEELPLLASDTTELKNSLSKLSKKMTWRRLLEHLRALREEEKRSKLSRRRSLQELALFSSTPSLWNEASTAEKRKSRSVSDIASLISFKIPQDEPKTDCFKENTPFQKKTETEEDQISTTSTIRPMRITSPTIKSSRSTLNSNTLSSSKPHRRYRYHHRNSDLSSVSSFLSSRQSLDMEYDLYDCNIENVAAIPGSNFVAEKLLDERKAAIKEEEEYDTKTLKRMDAMIESQTSDLTSSIISTNTEHAFASLKNRDTMNISGYHSGDEDETDFQESDKLLTLQKKNLMSITHIDDEEVPGTSV</sequence>
<dbReference type="EMBL" id="HG994588">
    <property type="protein sequence ID" value="CAF3036156.1"/>
    <property type="molecule type" value="Genomic_DNA"/>
</dbReference>
<evidence type="ECO:0000256" key="2">
    <source>
        <dbReference type="SAM" id="Phobius"/>
    </source>
</evidence>
<name>A0A7R8D5H9_LEPSM</name>
<dbReference type="AlphaFoldDB" id="A0A7R8D5H9"/>
<dbReference type="SUPFAM" id="SSF82895">
    <property type="entry name" value="TSP-1 type 1 repeat"/>
    <property type="match status" value="1"/>
</dbReference>
<dbReference type="Gene3D" id="2.20.100.10">
    <property type="entry name" value="Thrombospondin type-1 (TSP1) repeat"/>
    <property type="match status" value="1"/>
</dbReference>
<dbReference type="InterPro" id="IPR036383">
    <property type="entry name" value="TSP1_rpt_sf"/>
</dbReference>
<dbReference type="InterPro" id="IPR038877">
    <property type="entry name" value="THSD1"/>
</dbReference>
<keyword evidence="4" id="KW-1185">Reference proteome</keyword>
<keyword evidence="2" id="KW-0812">Transmembrane</keyword>
<feature type="transmembrane region" description="Helical" evidence="2">
    <location>
        <begin position="622"/>
        <end position="649"/>
    </location>
</feature>
<dbReference type="PANTHER" id="PTHR16311:SF3">
    <property type="entry name" value="THROMBOSPONDIN TYPE-1 DOMAIN-CONTAINING PROTEIN 1"/>
    <property type="match status" value="1"/>
</dbReference>
<accession>A0A7R8D5H9</accession>
<protein>
    <submittedName>
        <fullName evidence="3">(salmon louse) hypothetical protein</fullName>
    </submittedName>
</protein>
<evidence type="ECO:0000256" key="1">
    <source>
        <dbReference type="SAM" id="MobiDB-lite"/>
    </source>
</evidence>
<feature type="region of interest" description="Disordered" evidence="1">
    <location>
        <begin position="819"/>
        <end position="838"/>
    </location>
</feature>
<organism evidence="3 4">
    <name type="scientific">Lepeophtheirus salmonis</name>
    <name type="common">Salmon louse</name>
    <name type="synonym">Caligus salmonis</name>
    <dbReference type="NCBI Taxonomy" id="72036"/>
    <lineage>
        <taxon>Eukaryota</taxon>
        <taxon>Metazoa</taxon>
        <taxon>Ecdysozoa</taxon>
        <taxon>Arthropoda</taxon>
        <taxon>Crustacea</taxon>
        <taxon>Multicrustacea</taxon>
        <taxon>Hexanauplia</taxon>
        <taxon>Copepoda</taxon>
        <taxon>Siphonostomatoida</taxon>
        <taxon>Caligidae</taxon>
        <taxon>Lepeophtheirus</taxon>
    </lineage>
</organism>
<keyword evidence="2" id="KW-1133">Transmembrane helix</keyword>
<keyword evidence="2" id="KW-0472">Membrane</keyword>
<feature type="compositionally biased region" description="Low complexity" evidence="1">
    <location>
        <begin position="821"/>
        <end position="834"/>
    </location>
</feature>
<evidence type="ECO:0000313" key="4">
    <source>
        <dbReference type="Proteomes" id="UP000675881"/>
    </source>
</evidence>